<feature type="transmembrane region" description="Helical" evidence="1">
    <location>
        <begin position="103"/>
        <end position="124"/>
    </location>
</feature>
<dbReference type="EMBL" id="CP003843">
    <property type="protein sequence ID" value="AFS82494.1"/>
    <property type="molecule type" value="Genomic_DNA"/>
</dbReference>
<evidence type="ECO:0000313" key="2">
    <source>
        <dbReference type="EMBL" id="AFS82494.1"/>
    </source>
</evidence>
<evidence type="ECO:0000313" key="3">
    <source>
        <dbReference type="Proteomes" id="UP000006100"/>
    </source>
</evidence>
<dbReference type="HOGENOM" id="CLU_1801607_0_0_2"/>
<protein>
    <submittedName>
        <fullName evidence="2">Uncharacterized protein</fullName>
    </submittedName>
</protein>
<dbReference type="KEGG" id="nir:NSED_03440"/>
<dbReference type="PATRIC" id="fig|1229909.8.peg.733"/>
<keyword evidence="1" id="KW-0472">Membrane</keyword>
<dbReference type="Proteomes" id="UP000006100">
    <property type="component" value="Chromosome"/>
</dbReference>
<evidence type="ECO:0000256" key="1">
    <source>
        <dbReference type="SAM" id="Phobius"/>
    </source>
</evidence>
<proteinExistence type="predicted"/>
<organism evidence="2 3">
    <name type="scientific">Candidatus Nitrosopumilus sediminis</name>
    <dbReference type="NCBI Taxonomy" id="1229909"/>
    <lineage>
        <taxon>Archaea</taxon>
        <taxon>Nitrososphaerota</taxon>
        <taxon>Nitrososphaeria</taxon>
        <taxon>Nitrosopumilales</taxon>
        <taxon>Nitrosopumilaceae</taxon>
        <taxon>Nitrosopumilus</taxon>
    </lineage>
</organism>
<keyword evidence="3" id="KW-1185">Reference proteome</keyword>
<name>K0BAH7_9ARCH</name>
<keyword evidence="1" id="KW-1133">Transmembrane helix</keyword>
<accession>K0BAH7</accession>
<gene>
    <name evidence="2" type="ORF">NSED_03440</name>
</gene>
<keyword evidence="1" id="KW-0812">Transmembrane</keyword>
<sequence>MPPLGFFVLVYGYLFVQGDLIPFLSIVAVFSVFFIGILFKITKNNIDCEECNAKNFPFVSNIIINSRKSNEYFGDREDLTKKISKTILEGLSKEQKKHNKKDLVIRMIGAVSLIVIATLGTFFMRPDDVLLEDIIDLIKSVMN</sequence>
<feature type="transmembrane region" description="Helical" evidence="1">
    <location>
        <begin position="20"/>
        <end position="39"/>
    </location>
</feature>
<reference evidence="2 3" key="1">
    <citation type="journal article" date="2012" name="J. Bacteriol.">
        <title>Draft Genome Sequence of an Ammonia-Oxidizing Archaeon, "Candidatus Nitrosopumilus sediminis" AR2, from Svalbard in the Arctic Circle.</title>
        <authorList>
            <person name="Park S.J."/>
            <person name="Kim J.G."/>
            <person name="Jung M.Y."/>
            <person name="Kim S.J."/>
            <person name="Cha I.T."/>
            <person name="Ghai R."/>
            <person name="Martin-Cuadrado A.B."/>
            <person name="Rodriguez-Valera F."/>
            <person name="Rhee S.K."/>
        </authorList>
    </citation>
    <scope>NUCLEOTIDE SEQUENCE [LARGE SCALE GENOMIC DNA]</scope>
    <source>
        <strain evidence="2 3">AR2</strain>
    </source>
</reference>
<dbReference type="AlphaFoldDB" id="K0BAH7"/>